<proteinExistence type="predicted"/>
<dbReference type="PANTHER" id="PTHR30050">
    <property type="entry name" value="CHROMOSOMAL REPLICATION INITIATOR PROTEIN DNAA"/>
    <property type="match status" value="1"/>
</dbReference>
<dbReference type="Pfam" id="PF01695">
    <property type="entry name" value="IstB_IS21"/>
    <property type="match status" value="1"/>
</dbReference>
<evidence type="ECO:0000313" key="3">
    <source>
        <dbReference type="Proteomes" id="UP000235653"/>
    </source>
</evidence>
<dbReference type="Proteomes" id="UP000235653">
    <property type="component" value="Unassembled WGS sequence"/>
</dbReference>
<evidence type="ECO:0000259" key="1">
    <source>
        <dbReference type="SMART" id="SM00382"/>
    </source>
</evidence>
<gene>
    <name evidence="2" type="ORF">JP09_010015</name>
</gene>
<comment type="caution">
    <text evidence="2">The sequence shown here is derived from an EMBL/GenBank/DDBJ whole genome shotgun (WGS) entry which is preliminary data.</text>
</comment>
<dbReference type="SMART" id="SM00382">
    <property type="entry name" value="AAA"/>
    <property type="match status" value="1"/>
</dbReference>
<dbReference type="InterPro" id="IPR027417">
    <property type="entry name" value="P-loop_NTPase"/>
</dbReference>
<dbReference type="Gene3D" id="3.40.50.300">
    <property type="entry name" value="P-loop containing nucleotide triphosphate hydrolases"/>
    <property type="match status" value="1"/>
</dbReference>
<reference evidence="2 3" key="1">
    <citation type="journal article" date="2017" name="ISME J.">
        <title>Grape pomace compost harbors organohalide-respiring Dehalogenimonas species with novel reductive dehalogenase genes.</title>
        <authorList>
            <person name="Yang Y."/>
            <person name="Higgins S.A."/>
            <person name="Yan J."/>
            <person name="Simsir B."/>
            <person name="Chourey K."/>
            <person name="Iyer R."/>
            <person name="Hettich R.L."/>
            <person name="Baldwin B."/>
            <person name="Ogles D.M."/>
            <person name="Loffler F.E."/>
        </authorList>
    </citation>
    <scope>NUCLEOTIDE SEQUENCE [LARGE SCALE GENOMIC DNA]</scope>
    <source>
        <strain evidence="2 3">GP</strain>
    </source>
</reference>
<dbReference type="OrthoDB" id="9776217at2"/>
<dbReference type="InterPro" id="IPR003593">
    <property type="entry name" value="AAA+_ATPase"/>
</dbReference>
<dbReference type="InterPro" id="IPR002611">
    <property type="entry name" value="IstB_ATP-bd"/>
</dbReference>
<protein>
    <submittedName>
        <fullName evidence="2">ATP-binding protein</fullName>
    </submittedName>
</protein>
<organism evidence="2 3">
    <name type="scientific">Dehalogenimonas etheniformans</name>
    <dbReference type="NCBI Taxonomy" id="1536648"/>
    <lineage>
        <taxon>Bacteria</taxon>
        <taxon>Bacillati</taxon>
        <taxon>Chloroflexota</taxon>
        <taxon>Dehalococcoidia</taxon>
        <taxon>Dehalococcoidales</taxon>
        <taxon>Dehalococcoidaceae</taxon>
        <taxon>Dehalogenimonas</taxon>
    </lineage>
</organism>
<dbReference type="EMBL" id="JQAN02000014">
    <property type="protein sequence ID" value="PPD57365.1"/>
    <property type="molecule type" value="Genomic_DNA"/>
</dbReference>
<accession>A0A2P5P503</accession>
<sequence>MEQNFLEKAAENLGKLKPTATCETCGATAYSGAELEHEPRCLKDRENWMRRVISFSQLPANKPRTFDGFKKIDGTAKALAAAKLYCDPAQRRHPFLTFIGPPGVGKTHLAQAIGWWWAESLKFNFRYVQAEKMLDQLRRCFDRRSDSPEDDFDTQLNFLCKVPLLILDDLGTESSSDWSRAKLQSVIDDRYENGRLTVVTTNDPAKIPSRVLSRLREGVIVAIDAQDYRLTIASERSV</sequence>
<dbReference type="AlphaFoldDB" id="A0A2P5P503"/>
<dbReference type="RefSeq" id="WP_102331561.1">
    <property type="nucleotide sequence ID" value="NZ_CP058566.2"/>
</dbReference>
<evidence type="ECO:0000313" key="2">
    <source>
        <dbReference type="EMBL" id="PPD57365.1"/>
    </source>
</evidence>
<name>A0A2P5P503_9CHLR</name>
<keyword evidence="3" id="KW-1185">Reference proteome</keyword>
<keyword evidence="2" id="KW-0067">ATP-binding</keyword>
<dbReference type="PANTHER" id="PTHR30050:SF4">
    <property type="entry name" value="ATP-BINDING PROTEIN RV3427C IN INSERTION SEQUENCE-RELATED"/>
    <property type="match status" value="1"/>
</dbReference>
<dbReference type="SUPFAM" id="SSF52540">
    <property type="entry name" value="P-loop containing nucleoside triphosphate hydrolases"/>
    <property type="match status" value="1"/>
</dbReference>
<keyword evidence="2" id="KW-0547">Nucleotide-binding</keyword>
<dbReference type="GO" id="GO:0005524">
    <property type="term" value="F:ATP binding"/>
    <property type="evidence" value="ECO:0007669"/>
    <property type="project" value="UniProtKB-KW"/>
</dbReference>
<feature type="domain" description="AAA+ ATPase" evidence="1">
    <location>
        <begin position="92"/>
        <end position="227"/>
    </location>
</feature>
<dbReference type="CDD" id="cd00009">
    <property type="entry name" value="AAA"/>
    <property type="match status" value="1"/>
</dbReference>
<dbReference type="GO" id="GO:0006260">
    <property type="term" value="P:DNA replication"/>
    <property type="evidence" value="ECO:0007669"/>
    <property type="project" value="TreeGrafter"/>
</dbReference>